<organism evidence="8 9">
    <name type="scientific">Halomonas qinghailakensis</name>
    <dbReference type="NCBI Taxonomy" id="2937790"/>
    <lineage>
        <taxon>Bacteria</taxon>
        <taxon>Pseudomonadati</taxon>
        <taxon>Pseudomonadota</taxon>
        <taxon>Gammaproteobacteria</taxon>
        <taxon>Oceanospirillales</taxon>
        <taxon>Halomonadaceae</taxon>
        <taxon>Halomonas</taxon>
    </lineage>
</organism>
<dbReference type="Gene3D" id="2.60.120.330">
    <property type="entry name" value="B-lactam Antibiotic, Isopenicillin N Synthase, Chain"/>
    <property type="match status" value="1"/>
</dbReference>
<dbReference type="RefSeq" id="WP_264018061.1">
    <property type="nucleotide sequence ID" value="NZ_CP096973.1"/>
</dbReference>
<dbReference type="AlphaFoldDB" id="A0AA46TPY5"/>
<dbReference type="PRINTS" id="PR00682">
    <property type="entry name" value="IPNSYNTHASE"/>
</dbReference>
<dbReference type="Pfam" id="PF03171">
    <property type="entry name" value="2OG-FeII_Oxy"/>
    <property type="match status" value="1"/>
</dbReference>
<evidence type="ECO:0000313" key="8">
    <source>
        <dbReference type="EMBL" id="UYO74054.1"/>
    </source>
</evidence>
<evidence type="ECO:0000313" key="9">
    <source>
        <dbReference type="Proteomes" id="UP001164935"/>
    </source>
</evidence>
<keyword evidence="3 5" id="KW-0560">Oxidoreductase</keyword>
<accession>A0AA46TPY5</accession>
<reference evidence="8" key="1">
    <citation type="submission" date="2022-05" db="EMBL/GenBank/DDBJ databases">
        <title>Complete sequence of a novel PHA-producing Halomonas strain.</title>
        <authorList>
            <person name="Zheng Z."/>
        </authorList>
    </citation>
    <scope>NUCLEOTIDE SEQUENCE</scope>
    <source>
        <strain evidence="8">ZZQ-149</strain>
    </source>
</reference>
<feature type="region of interest" description="Disordered" evidence="6">
    <location>
        <begin position="338"/>
        <end position="359"/>
    </location>
</feature>
<dbReference type="SUPFAM" id="SSF51197">
    <property type="entry name" value="Clavaminate synthase-like"/>
    <property type="match status" value="1"/>
</dbReference>
<evidence type="ECO:0000259" key="7">
    <source>
        <dbReference type="PROSITE" id="PS51471"/>
    </source>
</evidence>
<keyword evidence="9" id="KW-1185">Reference proteome</keyword>
<dbReference type="PROSITE" id="PS51471">
    <property type="entry name" value="FE2OG_OXY"/>
    <property type="match status" value="1"/>
</dbReference>
<dbReference type="InterPro" id="IPR027443">
    <property type="entry name" value="IPNS-like_sf"/>
</dbReference>
<dbReference type="InterPro" id="IPR026992">
    <property type="entry name" value="DIOX_N"/>
</dbReference>
<evidence type="ECO:0000256" key="2">
    <source>
        <dbReference type="ARBA" id="ARBA00022723"/>
    </source>
</evidence>
<name>A0AA46TPY5_9GAMM</name>
<dbReference type="GO" id="GO:0016491">
    <property type="term" value="F:oxidoreductase activity"/>
    <property type="evidence" value="ECO:0007669"/>
    <property type="project" value="UniProtKB-KW"/>
</dbReference>
<feature type="compositionally biased region" description="Basic and acidic residues" evidence="6">
    <location>
        <begin position="350"/>
        <end position="359"/>
    </location>
</feature>
<evidence type="ECO:0000256" key="4">
    <source>
        <dbReference type="ARBA" id="ARBA00023004"/>
    </source>
</evidence>
<evidence type="ECO:0000256" key="6">
    <source>
        <dbReference type="SAM" id="MobiDB-lite"/>
    </source>
</evidence>
<keyword evidence="2 5" id="KW-0479">Metal-binding</keyword>
<gene>
    <name evidence="8" type="ORF">M0220_14400</name>
</gene>
<proteinExistence type="inferred from homology"/>
<dbReference type="InterPro" id="IPR044861">
    <property type="entry name" value="IPNS-like_FE2OG_OXY"/>
</dbReference>
<dbReference type="GO" id="GO:0046872">
    <property type="term" value="F:metal ion binding"/>
    <property type="evidence" value="ECO:0007669"/>
    <property type="project" value="UniProtKB-KW"/>
</dbReference>
<dbReference type="PANTHER" id="PTHR10209:SF885">
    <property type="entry name" value="2OG-FE(II) OXYGENASE FAMILY, PUTATIVE (AFU_ORTHOLOGUE AFUA_2G00750)-RELATED"/>
    <property type="match status" value="1"/>
</dbReference>
<dbReference type="Proteomes" id="UP001164935">
    <property type="component" value="Chromosome"/>
</dbReference>
<dbReference type="KEGG" id="hqn:M0220_14400"/>
<keyword evidence="4 5" id="KW-0408">Iron</keyword>
<evidence type="ECO:0000256" key="3">
    <source>
        <dbReference type="ARBA" id="ARBA00023002"/>
    </source>
</evidence>
<dbReference type="Pfam" id="PF14226">
    <property type="entry name" value="DIOX_N"/>
    <property type="match status" value="1"/>
</dbReference>
<evidence type="ECO:0000256" key="1">
    <source>
        <dbReference type="ARBA" id="ARBA00008056"/>
    </source>
</evidence>
<feature type="domain" description="Fe2OG dioxygenase" evidence="7">
    <location>
        <begin position="183"/>
        <end position="281"/>
    </location>
</feature>
<sequence length="359" mass="39900">MSPLPADPRLADFQTIPVIDIDPLLHGNAAARRAVANALGRAAREVGFFQMVGHGIDDSLRHGLITQAKRFFAQSTDAKMQRYIGHYHHHRGYVPPGEESPDPTKPDMKEAFDLAFELPENDPDVVAGTPLLGPNPWPALDGFRAPVAAYYDAVYQVGRALMGGFALALGLEEQQLLRHVTKPPSQLRLIHYPYNPDAQDTQGIGAHTDYECFTLLLPTAPGLEVMNGAGEWIDVPFREDALVVNIGDMLEIWSNGEFVATSHRVRKVKEERYSFPLFFACDYHTEVAPLPALVKRHGQANYASLKAGDHLYAQTIQTFRYLRERLAKGDITLPEGAREVGSLGQHGKHKEQQNEVPKR</sequence>
<protein>
    <submittedName>
        <fullName evidence="8">Isopenicillin N synthase family oxygenase</fullName>
    </submittedName>
</protein>
<comment type="similarity">
    <text evidence="1 5">Belongs to the iron/ascorbate-dependent oxidoreductase family.</text>
</comment>
<dbReference type="PANTHER" id="PTHR10209">
    <property type="entry name" value="OXIDOREDUCTASE, 2OG-FE II OXYGENASE FAMILY PROTEIN"/>
    <property type="match status" value="1"/>
</dbReference>
<evidence type="ECO:0000256" key="5">
    <source>
        <dbReference type="RuleBase" id="RU003682"/>
    </source>
</evidence>
<dbReference type="InterPro" id="IPR005123">
    <property type="entry name" value="Oxoglu/Fe-dep_dioxygenase_dom"/>
</dbReference>
<dbReference type="EMBL" id="CP096973">
    <property type="protein sequence ID" value="UYO74054.1"/>
    <property type="molecule type" value="Genomic_DNA"/>
</dbReference>